<dbReference type="SFLD" id="SFLDS00019">
    <property type="entry name" value="Glutathione_Transferase_(cytos"/>
    <property type="match status" value="1"/>
</dbReference>
<dbReference type="SUPFAM" id="SSF47616">
    <property type="entry name" value="GST C-terminal domain-like"/>
    <property type="match status" value="1"/>
</dbReference>
<organism evidence="2 3">
    <name type="scientific">Candidatus Rhodoblastus alkanivorans</name>
    <dbReference type="NCBI Taxonomy" id="2954117"/>
    <lineage>
        <taxon>Bacteria</taxon>
        <taxon>Pseudomonadati</taxon>
        <taxon>Pseudomonadota</taxon>
        <taxon>Alphaproteobacteria</taxon>
        <taxon>Hyphomicrobiales</taxon>
        <taxon>Rhodoblastaceae</taxon>
        <taxon>Rhodoblastus</taxon>
    </lineage>
</organism>
<keyword evidence="3" id="KW-1185">Reference proteome</keyword>
<comment type="caution">
    <text evidence="2">The sequence shown here is derived from an EMBL/GenBank/DDBJ whole genome shotgun (WGS) entry which is preliminary data.</text>
</comment>
<dbReference type="CDD" id="cd03080">
    <property type="entry name" value="GST_N_Metaxin_like"/>
    <property type="match status" value="1"/>
</dbReference>
<dbReference type="InterPro" id="IPR036249">
    <property type="entry name" value="Thioredoxin-like_sf"/>
</dbReference>
<dbReference type="InterPro" id="IPR050931">
    <property type="entry name" value="Mito_Protein_Transport_Metaxin"/>
</dbReference>
<dbReference type="Pfam" id="PF17171">
    <property type="entry name" value="GST_C_6"/>
    <property type="match status" value="1"/>
</dbReference>
<dbReference type="RefSeq" id="WP_243067791.1">
    <property type="nucleotide sequence ID" value="NZ_JAIVFK010000006.1"/>
</dbReference>
<evidence type="ECO:0000313" key="3">
    <source>
        <dbReference type="Proteomes" id="UP001139104"/>
    </source>
</evidence>
<dbReference type="InterPro" id="IPR033468">
    <property type="entry name" value="Metaxin_GST"/>
</dbReference>
<dbReference type="PANTHER" id="PTHR12289:SF41">
    <property type="entry name" value="FAILED AXON CONNECTIONS-RELATED"/>
    <property type="match status" value="1"/>
</dbReference>
<dbReference type="InterPro" id="IPR004045">
    <property type="entry name" value="Glutathione_S-Trfase_N"/>
</dbReference>
<gene>
    <name evidence="2" type="ORF">K2U94_14025</name>
</gene>
<protein>
    <submittedName>
        <fullName evidence="2">Glutathione S-transferase family protein</fullName>
    </submittedName>
</protein>
<dbReference type="InterPro" id="IPR040079">
    <property type="entry name" value="Glutathione_S-Trfase"/>
</dbReference>
<dbReference type="SFLD" id="SFLDG01200">
    <property type="entry name" value="SUF1.1"/>
    <property type="match status" value="1"/>
</dbReference>
<sequence length="234" mass="26135">MITLHAFGPSMGLPDGSPFVMKAMILLQMAGLDYAAKPDAPFNAPKGKLPYIEDDGEKIADSTFIRFHIEKKYGFDYDSGLIPEQKATGWALEKLCEDHLYWLVLIDRWLDDENFAKGPAHFFDTAPALLRPFLRNMVRGKIRKAAHSQGLFRHNAEERRELARRGVGACAALLGDKPYLFGDRPHGADATLGAFAMTGLSPLFKSTARDEMEKAPNLVAYGRRIAENYFPAKM</sequence>
<proteinExistence type="predicted"/>
<evidence type="ECO:0000313" key="2">
    <source>
        <dbReference type="EMBL" id="MCI4683869.1"/>
    </source>
</evidence>
<reference evidence="2" key="1">
    <citation type="journal article" date="2022" name="ISME J.">
        <title>Identification of active gaseous-alkane degraders at natural gas seeps.</title>
        <authorList>
            <person name="Farhan Ul Haque M."/>
            <person name="Hernandez M."/>
            <person name="Crombie A.T."/>
            <person name="Murrell J.C."/>
        </authorList>
    </citation>
    <scope>NUCLEOTIDE SEQUENCE</scope>
    <source>
        <strain evidence="2">PC2</strain>
    </source>
</reference>
<name>A0ABS9Z8C2_9HYPH</name>
<evidence type="ECO:0000259" key="1">
    <source>
        <dbReference type="PROSITE" id="PS50404"/>
    </source>
</evidence>
<dbReference type="SFLD" id="SFLDG01180">
    <property type="entry name" value="SUF1"/>
    <property type="match status" value="1"/>
</dbReference>
<dbReference type="CDD" id="cd03193">
    <property type="entry name" value="GST_C_Metaxin"/>
    <property type="match status" value="1"/>
</dbReference>
<dbReference type="SUPFAM" id="SSF52833">
    <property type="entry name" value="Thioredoxin-like"/>
    <property type="match status" value="1"/>
</dbReference>
<accession>A0ABS9Z8C2</accession>
<dbReference type="Proteomes" id="UP001139104">
    <property type="component" value="Unassembled WGS sequence"/>
</dbReference>
<dbReference type="PANTHER" id="PTHR12289">
    <property type="entry name" value="METAXIN RELATED"/>
    <property type="match status" value="1"/>
</dbReference>
<dbReference type="Gene3D" id="3.40.30.10">
    <property type="entry name" value="Glutaredoxin"/>
    <property type="match status" value="1"/>
</dbReference>
<dbReference type="PROSITE" id="PS50404">
    <property type="entry name" value="GST_NTER"/>
    <property type="match status" value="1"/>
</dbReference>
<dbReference type="Pfam" id="PF17172">
    <property type="entry name" value="GST_N_4"/>
    <property type="match status" value="1"/>
</dbReference>
<dbReference type="InterPro" id="IPR012336">
    <property type="entry name" value="Thioredoxin-like_fold"/>
</dbReference>
<dbReference type="InterPro" id="IPR026928">
    <property type="entry name" value="FAX/IsoI-like"/>
</dbReference>
<dbReference type="InterPro" id="IPR036282">
    <property type="entry name" value="Glutathione-S-Trfase_C_sf"/>
</dbReference>
<feature type="domain" description="GST N-terminal" evidence="1">
    <location>
        <begin position="7"/>
        <end position="77"/>
    </location>
</feature>
<dbReference type="EMBL" id="JAIVFP010000001">
    <property type="protein sequence ID" value="MCI4683869.1"/>
    <property type="molecule type" value="Genomic_DNA"/>
</dbReference>
<dbReference type="Gene3D" id="1.20.1050.10">
    <property type="match status" value="1"/>
</dbReference>